<reference evidence="2 3" key="1">
    <citation type="submission" date="2016-08" db="EMBL/GenBank/DDBJ databases">
        <title>Analysis of Carbohydrate Active Enzymes in Thermogemmatispora T81 Reveals Carbohydrate Degradation Ability.</title>
        <authorList>
            <person name="Tomazini A."/>
            <person name="Lal S."/>
            <person name="Stott M."/>
            <person name="Henrissat B."/>
            <person name="Polikarpov I."/>
            <person name="Sparling R."/>
            <person name="Levin D.B."/>
        </authorList>
    </citation>
    <scope>NUCLEOTIDE SEQUENCE [LARGE SCALE GENOMIC DNA]</scope>
    <source>
        <strain evidence="2 3">T81</strain>
    </source>
</reference>
<dbReference type="PROSITE" id="PS51664">
    <property type="entry name" value="YCAO"/>
    <property type="match status" value="1"/>
</dbReference>
<keyword evidence="3" id="KW-1185">Reference proteome</keyword>
<name>A0A328VG11_9CHLR</name>
<sequence length="197" mass="22175">MTIRFYYLTNADMQAHVVAAVIWNNRGHVPACGIGISAELNLELAMYKAYLEAAAIPHLALMAFVEMTSATKGNGIDPTAIYNLDTNVMYYAYPEHRRLIEEKFTSSQRIKASELPADHQGGAEEGLQRVLNEFRRTGKRLALLDLSSPEIEDLHFHVFRFYSPDTLGLCLPSAPQLAHRRYQAYGGATHERPHPYP</sequence>
<comment type="caution">
    <text evidence="2">The sequence shown here is derived from an EMBL/GenBank/DDBJ whole genome shotgun (WGS) entry which is preliminary data.</text>
</comment>
<evidence type="ECO:0000259" key="1">
    <source>
        <dbReference type="PROSITE" id="PS51664"/>
    </source>
</evidence>
<organism evidence="2 3">
    <name type="scientific">Thermogemmatispora tikiterensis</name>
    <dbReference type="NCBI Taxonomy" id="1825093"/>
    <lineage>
        <taxon>Bacteria</taxon>
        <taxon>Bacillati</taxon>
        <taxon>Chloroflexota</taxon>
        <taxon>Ktedonobacteria</taxon>
        <taxon>Thermogemmatisporales</taxon>
        <taxon>Thermogemmatisporaceae</taxon>
        <taxon>Thermogemmatispora</taxon>
    </lineage>
</organism>
<dbReference type="EMBL" id="MCIF01000002">
    <property type="protein sequence ID" value="RAQ95899.1"/>
    <property type="molecule type" value="Genomic_DNA"/>
</dbReference>
<dbReference type="Proteomes" id="UP000248706">
    <property type="component" value="Unassembled WGS sequence"/>
</dbReference>
<gene>
    <name evidence="2" type="ORF">A4R35_10160</name>
</gene>
<dbReference type="Gene3D" id="3.30.160.660">
    <property type="match status" value="1"/>
</dbReference>
<evidence type="ECO:0000313" key="2">
    <source>
        <dbReference type="EMBL" id="RAQ95899.1"/>
    </source>
</evidence>
<accession>A0A328VG11</accession>
<protein>
    <recommendedName>
        <fullName evidence="1">YcaO domain-containing protein</fullName>
    </recommendedName>
</protein>
<proteinExistence type="predicted"/>
<feature type="domain" description="YcaO" evidence="1">
    <location>
        <begin position="1"/>
        <end position="197"/>
    </location>
</feature>
<dbReference type="InterPro" id="IPR003776">
    <property type="entry name" value="YcaO-like_dom"/>
</dbReference>
<evidence type="ECO:0000313" key="3">
    <source>
        <dbReference type="Proteomes" id="UP000248706"/>
    </source>
</evidence>
<dbReference type="Pfam" id="PF02624">
    <property type="entry name" value="YcaO"/>
    <property type="match status" value="1"/>
</dbReference>
<dbReference type="AlphaFoldDB" id="A0A328VG11"/>